<dbReference type="SUPFAM" id="SSF53850">
    <property type="entry name" value="Periplasmic binding protein-like II"/>
    <property type="match status" value="1"/>
</dbReference>
<keyword evidence="7" id="KW-1185">Reference proteome</keyword>
<dbReference type="PIRSF" id="PIRSF002741">
    <property type="entry name" value="MppA"/>
    <property type="match status" value="1"/>
</dbReference>
<dbReference type="OrthoDB" id="233597at2157"/>
<name>A0A238VNF9_HALVU</name>
<dbReference type="AlphaFoldDB" id="A0A238VNF9"/>
<dbReference type="CDD" id="cd00995">
    <property type="entry name" value="PBP2_NikA_DppA_OppA_like"/>
    <property type="match status" value="1"/>
</dbReference>
<feature type="region of interest" description="Disordered" evidence="4">
    <location>
        <begin position="522"/>
        <end position="541"/>
    </location>
</feature>
<feature type="domain" description="Solute-binding protein family 5" evidence="5">
    <location>
        <begin position="96"/>
        <end position="455"/>
    </location>
</feature>
<dbReference type="Proteomes" id="UP000198397">
    <property type="component" value="Unassembled WGS sequence"/>
</dbReference>
<evidence type="ECO:0000256" key="1">
    <source>
        <dbReference type="ARBA" id="ARBA00005695"/>
    </source>
</evidence>
<evidence type="ECO:0000256" key="3">
    <source>
        <dbReference type="ARBA" id="ARBA00022729"/>
    </source>
</evidence>
<protein>
    <submittedName>
        <fullName evidence="6">Peptide/nickel transport system substrate-binding protein</fullName>
    </submittedName>
</protein>
<dbReference type="PANTHER" id="PTHR30290">
    <property type="entry name" value="PERIPLASMIC BINDING COMPONENT OF ABC TRANSPORTER"/>
    <property type="match status" value="1"/>
</dbReference>
<sequence>MRRLTDERSRITRRQAIASGAAVSTSLFLAGCADDAEEDLPDDDDDTPDVEGQLNITQQVAPIEWDPVVANDAYSGQIYHTIYDGLYEYDVQTVDPQPKIAADTPEIERDGERFIIPLREEPEFHDGTPVTAEDVIHSFTAPVEEQTDNMPDFDMIEDAEAIDDHTVQFDLEFPYGAFETVTLATYIVNAEARQDDPEAFNLENPIGSGPYQFDQAEIGEFADVTLWEDYWDEPSQIPSIRWEPAEDDAGRVSRMLARETDVMEGIPPADWESIEAEDGISIEDTADTGVFYLAFNCQEGPTADPDVRRAVAYCHSTSAFVDDVIGEAGQNINYPVGPTIAEEWDFPVDEWNDMEYEFDPDRAQELLDNSDAIEEGDEIRFISPPDDLREQWCELVVDRLNEIGYGGRVDRLDWDTFTDTYQSGDADEFNVYSLGWTGGGDPDVYLYQLFHESQAGVNQGHFYESDEFHEKIVQARESVDMDERRELYIEVIEEILEEVVWIPGWNTLSAIAYDEDRVENVLPDTSTTTTPRMDLPDAALR</sequence>
<keyword evidence="2" id="KW-0813">Transport</keyword>
<dbReference type="Gene3D" id="3.90.76.10">
    <property type="entry name" value="Dipeptide-binding Protein, Domain 1"/>
    <property type="match status" value="1"/>
</dbReference>
<reference evidence="6 7" key="1">
    <citation type="submission" date="2017-06" db="EMBL/GenBank/DDBJ databases">
        <authorList>
            <person name="Kim H.J."/>
            <person name="Triplett B.A."/>
        </authorList>
    </citation>
    <scope>NUCLEOTIDE SEQUENCE [LARGE SCALE GENOMIC DNA]</scope>
    <source>
        <strain evidence="6 7">DSM 8800</strain>
    </source>
</reference>
<evidence type="ECO:0000313" key="7">
    <source>
        <dbReference type="Proteomes" id="UP000198397"/>
    </source>
</evidence>
<keyword evidence="3" id="KW-0732">Signal</keyword>
<dbReference type="PROSITE" id="PS51257">
    <property type="entry name" value="PROKAR_LIPOPROTEIN"/>
    <property type="match status" value="1"/>
</dbReference>
<dbReference type="InterPro" id="IPR000914">
    <property type="entry name" value="SBP_5_dom"/>
</dbReference>
<dbReference type="PANTHER" id="PTHR30290:SF9">
    <property type="entry name" value="OLIGOPEPTIDE-BINDING PROTEIN APPA"/>
    <property type="match status" value="1"/>
</dbReference>
<dbReference type="GO" id="GO:0042597">
    <property type="term" value="C:periplasmic space"/>
    <property type="evidence" value="ECO:0007669"/>
    <property type="project" value="UniProtKB-ARBA"/>
</dbReference>
<evidence type="ECO:0000256" key="4">
    <source>
        <dbReference type="SAM" id="MobiDB-lite"/>
    </source>
</evidence>
<proteinExistence type="inferred from homology"/>
<dbReference type="Gene3D" id="3.10.105.10">
    <property type="entry name" value="Dipeptide-binding Protein, Domain 3"/>
    <property type="match status" value="1"/>
</dbReference>
<gene>
    <name evidence="6" type="ORF">SAMN06264855_103160</name>
</gene>
<organism evidence="6 7">
    <name type="scientific">Halorubrum vacuolatum</name>
    <name type="common">Natronobacterium vacuolatum</name>
    <dbReference type="NCBI Taxonomy" id="63740"/>
    <lineage>
        <taxon>Archaea</taxon>
        <taxon>Methanobacteriati</taxon>
        <taxon>Methanobacteriota</taxon>
        <taxon>Stenosarchaea group</taxon>
        <taxon>Halobacteria</taxon>
        <taxon>Halobacteriales</taxon>
        <taxon>Haloferacaceae</taxon>
        <taxon>Halorubrum</taxon>
    </lineage>
</organism>
<dbReference type="Pfam" id="PF00496">
    <property type="entry name" value="SBP_bac_5"/>
    <property type="match status" value="1"/>
</dbReference>
<dbReference type="GO" id="GO:0015833">
    <property type="term" value="P:peptide transport"/>
    <property type="evidence" value="ECO:0007669"/>
    <property type="project" value="TreeGrafter"/>
</dbReference>
<evidence type="ECO:0000313" key="6">
    <source>
        <dbReference type="EMBL" id="SNR35677.1"/>
    </source>
</evidence>
<evidence type="ECO:0000259" key="5">
    <source>
        <dbReference type="Pfam" id="PF00496"/>
    </source>
</evidence>
<dbReference type="InterPro" id="IPR039424">
    <property type="entry name" value="SBP_5"/>
</dbReference>
<dbReference type="InterPro" id="IPR030678">
    <property type="entry name" value="Peptide/Ni-bd"/>
</dbReference>
<accession>A0A238VNF9</accession>
<dbReference type="GO" id="GO:0043190">
    <property type="term" value="C:ATP-binding cassette (ABC) transporter complex"/>
    <property type="evidence" value="ECO:0007669"/>
    <property type="project" value="InterPro"/>
</dbReference>
<dbReference type="RefSeq" id="WP_089383948.1">
    <property type="nucleotide sequence ID" value="NZ_FZNQ01000003.1"/>
</dbReference>
<dbReference type="Gene3D" id="3.40.190.10">
    <property type="entry name" value="Periplasmic binding protein-like II"/>
    <property type="match status" value="1"/>
</dbReference>
<comment type="similarity">
    <text evidence="1">Belongs to the bacterial solute-binding protein 5 family.</text>
</comment>
<dbReference type="GO" id="GO:1904680">
    <property type="term" value="F:peptide transmembrane transporter activity"/>
    <property type="evidence" value="ECO:0007669"/>
    <property type="project" value="TreeGrafter"/>
</dbReference>
<dbReference type="EMBL" id="FZNQ01000003">
    <property type="protein sequence ID" value="SNR35677.1"/>
    <property type="molecule type" value="Genomic_DNA"/>
</dbReference>
<evidence type="ECO:0000256" key="2">
    <source>
        <dbReference type="ARBA" id="ARBA00022448"/>
    </source>
</evidence>